<feature type="region of interest" description="Disordered" evidence="8">
    <location>
        <begin position="384"/>
        <end position="415"/>
    </location>
</feature>
<dbReference type="InterPro" id="IPR012910">
    <property type="entry name" value="Plug_dom"/>
</dbReference>
<protein>
    <submittedName>
        <fullName evidence="10">TonB-dependent receptor</fullName>
    </submittedName>
</protein>
<keyword evidence="11" id="KW-1185">Reference proteome</keyword>
<dbReference type="InterPro" id="IPR036942">
    <property type="entry name" value="Beta-barrel_TonB_sf"/>
</dbReference>
<sequence>MVEAMLEVRRASSSQQQLRERTCHNRVRLSMTRTCRILSILLATTAPIPAFAQEVPAGENADHVQTTTDESAMPVEDEYADEADGEDIVVVGQKPRGSVVGDIPAENTLTSRDIRATGATSISELLEAVESQVGSARGRSGGRPVLLLNGQRISGFRDLRDLPPEAIERMEILPEEVALKYGYAADQRVVNIVLRRRFNSTTAELRGKSATDGGYVSGQADGTRLVIRDGQRTSINLHVESNSPLYESERDIVLQPAAPDTDAVDPRPYRTLTGARQDIRLSGTLNRTVLGDISATVNGEVQRETGKSRFGVPTGMLYDNGAEIVRAFAGNPLTRDTATEAIRLGSALNGQRGKWRLSSTANAEYSRSTTRTDRGFDLSTAQTRLDAGDPTFDPYGDLGPLSELDRNRSRSNRTTLSWDATANGPLFALPAGDANATFKVGLGRIDQNSEALRDDERFESDLGRTSGDASASLDLPITKRTASIGRLSANLNAGLTQLSDFGTLTSLGAGVNWSPAPRLNLLASWTREEGAPSLQQLGDPLLESPGVAYFDYTRGETVLLTTITGGNPALDADRRNVFKLSGNWQPFEKTNLRLRAEYVRQTIDRPQGGFPAATEALEAAFPDRFERDADGNLVRVDLRPVNFEKSQRETLRWGFSFSKPLASKPPSQAAIAQLRERFAAQRAARGGTVPSGDAPPPGTTPAAGDPRQPSGQAGSLAGAGPGGRFGGRGGGRFGRGRQGGRLTFSLTHQVNLVDEVTIADGLPKLDYLNGEAIGSTGGRSRHEIQAESGYYNNGLGARLQGNWRSGTTIDSPGGDLRFSPYADVDLRLFANLSENFELVAKHPFFRGTSVRLDIENILNNRPKVRRSDGTTPLSYQPDLLQPVGRTIGITFRKLFIPQRFFQRGGMRGGRAGG</sequence>
<keyword evidence="10" id="KW-0675">Receptor</keyword>
<feature type="compositionally biased region" description="Gly residues" evidence="8">
    <location>
        <begin position="717"/>
        <end position="738"/>
    </location>
</feature>
<dbReference type="GO" id="GO:0015344">
    <property type="term" value="F:siderophore uptake transmembrane transporter activity"/>
    <property type="evidence" value="ECO:0007669"/>
    <property type="project" value="TreeGrafter"/>
</dbReference>
<name>A0A418Q3W2_9SPHN</name>
<accession>A0A418Q3W2</accession>
<dbReference type="AlphaFoldDB" id="A0A418Q3W2"/>
<dbReference type="InterPro" id="IPR039426">
    <property type="entry name" value="TonB-dep_rcpt-like"/>
</dbReference>
<keyword evidence="2" id="KW-0813">Transport</keyword>
<comment type="caution">
    <text evidence="10">The sequence shown here is derived from an EMBL/GenBank/DDBJ whole genome shotgun (WGS) entry which is preliminary data.</text>
</comment>
<evidence type="ECO:0000256" key="6">
    <source>
        <dbReference type="ARBA" id="ARBA00023136"/>
    </source>
</evidence>
<evidence type="ECO:0000256" key="2">
    <source>
        <dbReference type="ARBA" id="ARBA00022448"/>
    </source>
</evidence>
<evidence type="ECO:0000313" key="11">
    <source>
        <dbReference type="Proteomes" id="UP000285023"/>
    </source>
</evidence>
<reference evidence="10 11" key="1">
    <citation type="submission" date="2018-09" db="EMBL/GenBank/DDBJ databases">
        <title>Sphingomonas sp. DAC4.</title>
        <authorList>
            <person name="Seo T."/>
        </authorList>
    </citation>
    <scope>NUCLEOTIDE SEQUENCE [LARGE SCALE GENOMIC DNA]</scope>
    <source>
        <strain evidence="10 11">DAC4</strain>
    </source>
</reference>
<evidence type="ECO:0000259" key="9">
    <source>
        <dbReference type="Pfam" id="PF07715"/>
    </source>
</evidence>
<keyword evidence="6" id="KW-0472">Membrane</keyword>
<dbReference type="Pfam" id="PF07715">
    <property type="entry name" value="Plug"/>
    <property type="match status" value="1"/>
</dbReference>
<evidence type="ECO:0000256" key="1">
    <source>
        <dbReference type="ARBA" id="ARBA00004571"/>
    </source>
</evidence>
<keyword evidence="3" id="KW-1134">Transmembrane beta strand</keyword>
<keyword evidence="4" id="KW-0812">Transmembrane</keyword>
<proteinExistence type="predicted"/>
<dbReference type="PANTHER" id="PTHR30069:SF29">
    <property type="entry name" value="HEMOGLOBIN AND HEMOGLOBIN-HAPTOGLOBIN-BINDING PROTEIN 1-RELATED"/>
    <property type="match status" value="1"/>
</dbReference>
<evidence type="ECO:0000313" key="10">
    <source>
        <dbReference type="EMBL" id="RIX32605.1"/>
    </source>
</evidence>
<keyword evidence="7" id="KW-0998">Cell outer membrane</keyword>
<evidence type="ECO:0000256" key="5">
    <source>
        <dbReference type="ARBA" id="ARBA00022729"/>
    </source>
</evidence>
<dbReference type="Proteomes" id="UP000285023">
    <property type="component" value="Unassembled WGS sequence"/>
</dbReference>
<evidence type="ECO:0000256" key="4">
    <source>
        <dbReference type="ARBA" id="ARBA00022692"/>
    </source>
</evidence>
<dbReference type="SUPFAM" id="SSF56935">
    <property type="entry name" value="Porins"/>
    <property type="match status" value="1"/>
</dbReference>
<feature type="compositionally biased region" description="Low complexity" evidence="8">
    <location>
        <begin position="700"/>
        <end position="716"/>
    </location>
</feature>
<dbReference type="GO" id="GO:0009279">
    <property type="term" value="C:cell outer membrane"/>
    <property type="evidence" value="ECO:0007669"/>
    <property type="project" value="UniProtKB-SubCell"/>
</dbReference>
<organism evidence="10 11">
    <name type="scientific">Sphingomonas edaphi</name>
    <dbReference type="NCBI Taxonomy" id="2315689"/>
    <lineage>
        <taxon>Bacteria</taxon>
        <taxon>Pseudomonadati</taxon>
        <taxon>Pseudomonadota</taxon>
        <taxon>Alphaproteobacteria</taxon>
        <taxon>Sphingomonadales</taxon>
        <taxon>Sphingomonadaceae</taxon>
        <taxon>Sphingomonas</taxon>
    </lineage>
</organism>
<evidence type="ECO:0000256" key="3">
    <source>
        <dbReference type="ARBA" id="ARBA00022452"/>
    </source>
</evidence>
<dbReference type="Gene3D" id="2.170.130.10">
    <property type="entry name" value="TonB-dependent receptor, plug domain"/>
    <property type="match status" value="1"/>
</dbReference>
<dbReference type="EMBL" id="QXTF01000001">
    <property type="protein sequence ID" value="RIX32605.1"/>
    <property type="molecule type" value="Genomic_DNA"/>
</dbReference>
<feature type="domain" description="TonB-dependent receptor plug" evidence="9">
    <location>
        <begin position="107"/>
        <end position="182"/>
    </location>
</feature>
<dbReference type="GO" id="GO:0044718">
    <property type="term" value="P:siderophore transmembrane transport"/>
    <property type="evidence" value="ECO:0007669"/>
    <property type="project" value="TreeGrafter"/>
</dbReference>
<dbReference type="PANTHER" id="PTHR30069">
    <property type="entry name" value="TONB-DEPENDENT OUTER MEMBRANE RECEPTOR"/>
    <property type="match status" value="1"/>
</dbReference>
<dbReference type="InterPro" id="IPR037066">
    <property type="entry name" value="Plug_dom_sf"/>
</dbReference>
<comment type="subcellular location">
    <subcellularLocation>
        <location evidence="1">Cell outer membrane</location>
        <topology evidence="1">Multi-pass membrane protein</topology>
    </subcellularLocation>
</comment>
<evidence type="ECO:0000256" key="8">
    <source>
        <dbReference type="SAM" id="MobiDB-lite"/>
    </source>
</evidence>
<dbReference type="Gene3D" id="2.40.170.20">
    <property type="entry name" value="TonB-dependent receptor, beta-barrel domain"/>
    <property type="match status" value="1"/>
</dbReference>
<evidence type="ECO:0000256" key="7">
    <source>
        <dbReference type="ARBA" id="ARBA00023237"/>
    </source>
</evidence>
<keyword evidence="5" id="KW-0732">Signal</keyword>
<feature type="region of interest" description="Disordered" evidence="8">
    <location>
        <begin position="680"/>
        <end position="738"/>
    </location>
</feature>
<gene>
    <name evidence="10" type="ORF">D3M59_06705</name>
</gene>